<dbReference type="GO" id="GO:0005524">
    <property type="term" value="F:ATP binding"/>
    <property type="evidence" value="ECO:0007669"/>
    <property type="project" value="UniProtKB-KW"/>
</dbReference>
<dbReference type="SMART" id="SM00382">
    <property type="entry name" value="AAA"/>
    <property type="match status" value="1"/>
</dbReference>
<evidence type="ECO:0000256" key="1">
    <source>
        <dbReference type="ARBA" id="ARBA00022448"/>
    </source>
</evidence>
<dbReference type="InterPro" id="IPR003593">
    <property type="entry name" value="AAA+_ATPase"/>
</dbReference>
<dbReference type="InterPro" id="IPR017871">
    <property type="entry name" value="ABC_transporter-like_CS"/>
</dbReference>
<dbReference type="CDD" id="cd03214">
    <property type="entry name" value="ABC_Iron-Siderophores_B12_Hemin"/>
    <property type="match status" value="1"/>
</dbReference>
<dbReference type="PANTHER" id="PTHR42794">
    <property type="entry name" value="HEMIN IMPORT ATP-BINDING PROTEIN HMUV"/>
    <property type="match status" value="1"/>
</dbReference>
<dbReference type="AlphaFoldDB" id="A0A9D2EDV0"/>
<accession>A0A9D2EDV0</accession>
<dbReference type="EMBL" id="DXBY01000129">
    <property type="protein sequence ID" value="HIZ35605.1"/>
    <property type="molecule type" value="Genomic_DNA"/>
</dbReference>
<name>A0A9D2EDV0_9MICO</name>
<evidence type="ECO:0000259" key="4">
    <source>
        <dbReference type="PROSITE" id="PS50893"/>
    </source>
</evidence>
<comment type="caution">
    <text evidence="5">The sequence shown here is derived from an EMBL/GenBank/DDBJ whole genome shotgun (WGS) entry which is preliminary data.</text>
</comment>
<dbReference type="Gene3D" id="3.40.50.300">
    <property type="entry name" value="P-loop containing nucleotide triphosphate hydrolases"/>
    <property type="match status" value="1"/>
</dbReference>
<reference evidence="5" key="1">
    <citation type="journal article" date="2021" name="PeerJ">
        <title>Extensive microbial diversity within the chicken gut microbiome revealed by metagenomics and culture.</title>
        <authorList>
            <person name="Gilroy R."/>
            <person name="Ravi A."/>
            <person name="Getino M."/>
            <person name="Pursley I."/>
            <person name="Horton D.L."/>
            <person name="Alikhan N.F."/>
            <person name="Baker D."/>
            <person name="Gharbi K."/>
            <person name="Hall N."/>
            <person name="Watson M."/>
            <person name="Adriaenssens E.M."/>
            <person name="Foster-Nyarko E."/>
            <person name="Jarju S."/>
            <person name="Secka A."/>
            <person name="Antonio M."/>
            <person name="Oren A."/>
            <person name="Chaudhuri R.R."/>
            <person name="La Ragione R."/>
            <person name="Hildebrand F."/>
            <person name="Pallen M.J."/>
        </authorList>
    </citation>
    <scope>NUCLEOTIDE SEQUENCE</scope>
    <source>
        <strain evidence="5">ChiGjej4B4-7305</strain>
    </source>
</reference>
<evidence type="ECO:0000256" key="3">
    <source>
        <dbReference type="ARBA" id="ARBA00022840"/>
    </source>
</evidence>
<gene>
    <name evidence="5" type="ORF">H9815_07485</name>
</gene>
<dbReference type="GO" id="GO:0016887">
    <property type="term" value="F:ATP hydrolysis activity"/>
    <property type="evidence" value="ECO:0007669"/>
    <property type="project" value="InterPro"/>
</dbReference>
<keyword evidence="3 5" id="KW-0067">ATP-binding</keyword>
<dbReference type="PANTHER" id="PTHR42794:SF2">
    <property type="entry name" value="ABC TRANSPORTER ATP-BINDING PROTEIN"/>
    <property type="match status" value="1"/>
</dbReference>
<proteinExistence type="predicted"/>
<reference evidence="5" key="2">
    <citation type="submission" date="2021-04" db="EMBL/GenBank/DDBJ databases">
        <authorList>
            <person name="Gilroy R."/>
        </authorList>
    </citation>
    <scope>NUCLEOTIDE SEQUENCE</scope>
    <source>
        <strain evidence="5">ChiGjej4B4-7305</strain>
    </source>
</reference>
<dbReference type="InterPro" id="IPR003439">
    <property type="entry name" value="ABC_transporter-like_ATP-bd"/>
</dbReference>
<dbReference type="FunFam" id="3.40.50.300:FF:000134">
    <property type="entry name" value="Iron-enterobactin ABC transporter ATP-binding protein"/>
    <property type="match status" value="1"/>
</dbReference>
<keyword evidence="1" id="KW-0813">Transport</keyword>
<organism evidence="5 6">
    <name type="scientific">Candidatus Ruania gallistercoris</name>
    <dbReference type="NCBI Taxonomy" id="2838746"/>
    <lineage>
        <taxon>Bacteria</taxon>
        <taxon>Bacillati</taxon>
        <taxon>Actinomycetota</taxon>
        <taxon>Actinomycetes</taxon>
        <taxon>Micrococcales</taxon>
        <taxon>Ruaniaceae</taxon>
        <taxon>Ruania</taxon>
    </lineage>
</organism>
<dbReference type="Pfam" id="PF00005">
    <property type="entry name" value="ABC_tran"/>
    <property type="match status" value="1"/>
</dbReference>
<evidence type="ECO:0000313" key="5">
    <source>
        <dbReference type="EMBL" id="HIZ35605.1"/>
    </source>
</evidence>
<protein>
    <submittedName>
        <fullName evidence="5">ABC transporter ATP-binding protein</fullName>
    </submittedName>
</protein>
<feature type="domain" description="ABC transporter" evidence="4">
    <location>
        <begin position="3"/>
        <end position="235"/>
    </location>
</feature>
<dbReference type="Proteomes" id="UP000824037">
    <property type="component" value="Unassembled WGS sequence"/>
</dbReference>
<evidence type="ECO:0000256" key="2">
    <source>
        <dbReference type="ARBA" id="ARBA00022741"/>
    </source>
</evidence>
<dbReference type="InterPro" id="IPR027417">
    <property type="entry name" value="P-loop_NTPase"/>
</dbReference>
<dbReference type="SUPFAM" id="SSF52540">
    <property type="entry name" value="P-loop containing nucleoside triphosphate hydrolases"/>
    <property type="match status" value="1"/>
</dbReference>
<keyword evidence="2" id="KW-0547">Nucleotide-binding</keyword>
<dbReference type="PROSITE" id="PS00211">
    <property type="entry name" value="ABC_TRANSPORTER_1"/>
    <property type="match status" value="1"/>
</dbReference>
<evidence type="ECO:0000313" key="6">
    <source>
        <dbReference type="Proteomes" id="UP000824037"/>
    </source>
</evidence>
<sequence length="271" mass="29106">MDLQIDDLTVTVDGRELVHRLNLTAPSGEVVGLVGPNGSGKSTALRCVYRALQPSAGAVRIGGDDVWQLPLRESAQRTAALTQEGGADFDFTVAEVVALGRTPHTRGNAPLSEPERALCRRAMQQTDVLHLEGRGVLTLSGGEKQRVLIARALVQQPRVLVLDEPTNHLDLRHQVQLLRHLRRCGLTVVVVLHDLNLAAAVCDRIGVLAEGRLVASGTPGEVFTEAVIARVFGVPVTIVTHPITGDPQLLFALTDDTSQDARRSAPVPIPR</sequence>
<dbReference type="PROSITE" id="PS50893">
    <property type="entry name" value="ABC_TRANSPORTER_2"/>
    <property type="match status" value="1"/>
</dbReference>